<sequence>MSAGGTGHAIVLGAGIAGMLSARVLSEYFERVTVIERDTFDADGPRRGVPQARHLHGLLDRGRTIIEELHPGFTEEAAALGAPTAEALIGTRWYLSGLRVTPTETGLTSLMATRPLLESVLRRRTLAAPGVELRTAAAARALIGDARRITGVVIAREEVEQAVAADLVVDATGKASRSPDWLRALGAATPREERVDVDLGYASRFYRRTPEDLDGQSSVIISTGPNGRGGGAIRVEDDRWHVTLAGMLGDHPPVDPAGFADFAATIAAPDIHRIVTSAEPLDDGVPHRFRHAVRRRFERSHAPEGFLAVGDAVCSFNPLYAQGMAVAAQQVRVLRDCLAVGTVDLPARFYAAAARVVDVAWQMSTGSDLRYPGVVGHRTARVRLTNAYVGAAHRAAHTDPRIARTFLRVANLVEPPAALLRPAIASRILLPGRRNR</sequence>
<dbReference type="Proteomes" id="UP000655751">
    <property type="component" value="Unassembled WGS sequence"/>
</dbReference>
<protein>
    <submittedName>
        <fullName evidence="2">FAD-dependent monooxygenase</fullName>
    </submittedName>
</protein>
<name>A0A931IAX0_9NOCA</name>
<dbReference type="PANTHER" id="PTHR43422:SF3">
    <property type="entry name" value="THIAMINE THIAZOLE SYNTHASE"/>
    <property type="match status" value="1"/>
</dbReference>
<gene>
    <name evidence="2" type="ORF">IT779_09565</name>
</gene>
<keyword evidence="3" id="KW-1185">Reference proteome</keyword>
<dbReference type="Gene3D" id="3.50.50.60">
    <property type="entry name" value="FAD/NAD(P)-binding domain"/>
    <property type="match status" value="1"/>
</dbReference>
<dbReference type="GO" id="GO:0004497">
    <property type="term" value="F:monooxygenase activity"/>
    <property type="evidence" value="ECO:0007669"/>
    <property type="project" value="UniProtKB-KW"/>
</dbReference>
<keyword evidence="2" id="KW-0503">Monooxygenase</keyword>
<feature type="domain" description="FAD-binding" evidence="1">
    <location>
        <begin position="10"/>
        <end position="339"/>
    </location>
</feature>
<dbReference type="InterPro" id="IPR036188">
    <property type="entry name" value="FAD/NAD-bd_sf"/>
</dbReference>
<dbReference type="RefSeq" id="WP_196148864.1">
    <property type="nucleotide sequence ID" value="NZ_JADMLG010000003.1"/>
</dbReference>
<dbReference type="GO" id="GO:0071949">
    <property type="term" value="F:FAD binding"/>
    <property type="evidence" value="ECO:0007669"/>
    <property type="project" value="InterPro"/>
</dbReference>
<dbReference type="InterPro" id="IPR002938">
    <property type="entry name" value="FAD-bd"/>
</dbReference>
<dbReference type="Pfam" id="PF01494">
    <property type="entry name" value="FAD_binding_3"/>
    <property type="match status" value="1"/>
</dbReference>
<evidence type="ECO:0000259" key="1">
    <source>
        <dbReference type="Pfam" id="PF01494"/>
    </source>
</evidence>
<proteinExistence type="predicted"/>
<dbReference type="AlphaFoldDB" id="A0A931IAX0"/>
<evidence type="ECO:0000313" key="2">
    <source>
        <dbReference type="EMBL" id="MBH0776530.1"/>
    </source>
</evidence>
<reference evidence="2" key="1">
    <citation type="submission" date="2020-11" db="EMBL/GenBank/DDBJ databases">
        <title>Nocardia NEAU-351.nov., a novel actinomycete isolated from the cow dung.</title>
        <authorList>
            <person name="Zhang X."/>
        </authorList>
    </citation>
    <scope>NUCLEOTIDE SEQUENCE</scope>
    <source>
        <strain evidence="2">NEAU-351</strain>
    </source>
</reference>
<comment type="caution">
    <text evidence="2">The sequence shown here is derived from an EMBL/GenBank/DDBJ whole genome shotgun (WGS) entry which is preliminary data.</text>
</comment>
<dbReference type="Gene3D" id="3.30.9.100">
    <property type="match status" value="1"/>
</dbReference>
<evidence type="ECO:0000313" key="3">
    <source>
        <dbReference type="Proteomes" id="UP000655751"/>
    </source>
</evidence>
<organism evidence="2 3">
    <name type="scientific">Nocardia bovistercoris</name>
    <dbReference type="NCBI Taxonomy" id="2785916"/>
    <lineage>
        <taxon>Bacteria</taxon>
        <taxon>Bacillati</taxon>
        <taxon>Actinomycetota</taxon>
        <taxon>Actinomycetes</taxon>
        <taxon>Mycobacteriales</taxon>
        <taxon>Nocardiaceae</taxon>
        <taxon>Nocardia</taxon>
    </lineage>
</organism>
<accession>A0A931IAX0</accession>
<dbReference type="EMBL" id="JADMLG010000003">
    <property type="protein sequence ID" value="MBH0776530.1"/>
    <property type="molecule type" value="Genomic_DNA"/>
</dbReference>
<keyword evidence="2" id="KW-0560">Oxidoreductase</keyword>
<dbReference type="SUPFAM" id="SSF51905">
    <property type="entry name" value="FAD/NAD(P)-binding domain"/>
    <property type="match status" value="1"/>
</dbReference>
<dbReference type="PANTHER" id="PTHR43422">
    <property type="entry name" value="THIAMINE THIAZOLE SYNTHASE"/>
    <property type="match status" value="1"/>
</dbReference>